<evidence type="ECO:0008006" key="6">
    <source>
        <dbReference type="Google" id="ProtNLM"/>
    </source>
</evidence>
<keyword evidence="3" id="KW-0732">Signal</keyword>
<dbReference type="Proteomes" id="UP001341840">
    <property type="component" value="Unassembled WGS sequence"/>
</dbReference>
<keyword evidence="5" id="KW-1185">Reference proteome</keyword>
<feature type="chain" id="PRO_5046826922" description="Wall-associated receptor kinase galacturonan-binding domain-containing protein" evidence="3">
    <location>
        <begin position="23"/>
        <end position="261"/>
    </location>
</feature>
<sequence length="261" mass="29121">MAPLQFLFFLILFSHSICHANGNHDNCPNSFTCGKLGSFQYPFTMAEHPECGLLPIQGCLLDDTTPKLIQLDNNAKSVNLTGVVVPNKIITIYDDGFHTRLGHNECDTLHNNYTLPSPSPIVSMYIKYNVTLFRCNHNLSSKLPPKYVTLGCRRKYGYSYEIYYDKNNTHPEQEEATRFFPGCSAVQFASKDSTNTNDVLSFVSAEMVIEIVLSPDCDDCFNHRGGLCKLDNNKHFYCQIGSANNAGKKIGLVLALGNVTD</sequence>
<dbReference type="PANTHER" id="PTHR46008:SF50">
    <property type="entry name" value="WALL ASSOCIATED KINASE-LIKE PROTEIN"/>
    <property type="match status" value="1"/>
</dbReference>
<keyword evidence="2" id="KW-0067">ATP-binding</keyword>
<dbReference type="EMBL" id="JASCZI010151750">
    <property type="protein sequence ID" value="MED6174295.1"/>
    <property type="molecule type" value="Genomic_DNA"/>
</dbReference>
<comment type="caution">
    <text evidence="4">The sequence shown here is derived from an EMBL/GenBank/DDBJ whole genome shotgun (WGS) entry which is preliminary data.</text>
</comment>
<name>A0ABU6VNM1_9FABA</name>
<evidence type="ECO:0000256" key="1">
    <source>
        <dbReference type="ARBA" id="ARBA00022741"/>
    </source>
</evidence>
<evidence type="ECO:0000313" key="5">
    <source>
        <dbReference type="Proteomes" id="UP001341840"/>
    </source>
</evidence>
<gene>
    <name evidence="4" type="ORF">PIB30_067832</name>
</gene>
<evidence type="ECO:0000256" key="2">
    <source>
        <dbReference type="ARBA" id="ARBA00022840"/>
    </source>
</evidence>
<keyword evidence="1" id="KW-0547">Nucleotide-binding</keyword>
<proteinExistence type="predicted"/>
<dbReference type="PANTHER" id="PTHR46008">
    <property type="entry name" value="LEAF RUST 10 DISEASE-RESISTANCE LOCUS RECEPTOR-LIKE PROTEIN KINASE-LIKE 1.4"/>
    <property type="match status" value="1"/>
</dbReference>
<organism evidence="4 5">
    <name type="scientific">Stylosanthes scabra</name>
    <dbReference type="NCBI Taxonomy" id="79078"/>
    <lineage>
        <taxon>Eukaryota</taxon>
        <taxon>Viridiplantae</taxon>
        <taxon>Streptophyta</taxon>
        <taxon>Embryophyta</taxon>
        <taxon>Tracheophyta</taxon>
        <taxon>Spermatophyta</taxon>
        <taxon>Magnoliopsida</taxon>
        <taxon>eudicotyledons</taxon>
        <taxon>Gunneridae</taxon>
        <taxon>Pentapetalae</taxon>
        <taxon>rosids</taxon>
        <taxon>fabids</taxon>
        <taxon>Fabales</taxon>
        <taxon>Fabaceae</taxon>
        <taxon>Papilionoideae</taxon>
        <taxon>50 kb inversion clade</taxon>
        <taxon>dalbergioids sensu lato</taxon>
        <taxon>Dalbergieae</taxon>
        <taxon>Pterocarpus clade</taxon>
        <taxon>Stylosanthes</taxon>
    </lineage>
</organism>
<feature type="signal peptide" evidence="3">
    <location>
        <begin position="1"/>
        <end position="22"/>
    </location>
</feature>
<accession>A0ABU6VNM1</accession>
<protein>
    <recommendedName>
        <fullName evidence="6">Wall-associated receptor kinase galacturonan-binding domain-containing protein</fullName>
    </recommendedName>
</protein>
<evidence type="ECO:0000313" key="4">
    <source>
        <dbReference type="EMBL" id="MED6174295.1"/>
    </source>
</evidence>
<evidence type="ECO:0000256" key="3">
    <source>
        <dbReference type="SAM" id="SignalP"/>
    </source>
</evidence>
<reference evidence="4 5" key="1">
    <citation type="journal article" date="2023" name="Plants (Basel)">
        <title>Bridging the Gap: Combining Genomics and Transcriptomics Approaches to Understand Stylosanthes scabra, an Orphan Legume from the Brazilian Caatinga.</title>
        <authorList>
            <person name="Ferreira-Neto J.R.C."/>
            <person name="da Silva M.D."/>
            <person name="Binneck E."/>
            <person name="de Melo N.F."/>
            <person name="da Silva R.H."/>
            <person name="de Melo A.L.T.M."/>
            <person name="Pandolfi V."/>
            <person name="Bustamante F.O."/>
            <person name="Brasileiro-Vidal A.C."/>
            <person name="Benko-Iseppon A.M."/>
        </authorList>
    </citation>
    <scope>NUCLEOTIDE SEQUENCE [LARGE SCALE GENOMIC DNA]</scope>
    <source>
        <tissue evidence="4">Leaves</tissue>
    </source>
</reference>